<keyword evidence="3" id="KW-1185">Reference proteome</keyword>
<feature type="signal peptide" evidence="1">
    <location>
        <begin position="1"/>
        <end position="21"/>
    </location>
</feature>
<dbReference type="EMBL" id="RCSS01000627">
    <property type="protein sequence ID" value="RVD91153.1"/>
    <property type="molecule type" value="Genomic_DNA"/>
</dbReference>
<name>A0A437AIZ7_9MICR</name>
<protein>
    <recommendedName>
        <fullName evidence="4">Cyclin N-terminal domain-containing protein</fullName>
    </recommendedName>
</protein>
<organism evidence="2 3">
    <name type="scientific">Tubulinosema ratisbonensis</name>
    <dbReference type="NCBI Taxonomy" id="291195"/>
    <lineage>
        <taxon>Eukaryota</taxon>
        <taxon>Fungi</taxon>
        <taxon>Fungi incertae sedis</taxon>
        <taxon>Microsporidia</taxon>
        <taxon>Tubulinosematoidea</taxon>
        <taxon>Tubulinosematidae</taxon>
        <taxon>Tubulinosema</taxon>
    </lineage>
</organism>
<reference evidence="2 3" key="1">
    <citation type="submission" date="2018-10" db="EMBL/GenBank/DDBJ databases">
        <title>Draft genome sequence of the microsporidian Tubulinosema ratisbonensis.</title>
        <authorList>
            <person name="Polonais V."/>
            <person name="Peyretaillade E."/>
            <person name="Niehus S."/>
            <person name="Wawrzyniak I."/>
            <person name="Franchet A."/>
            <person name="Gaspin C."/>
            <person name="Reichstadt M."/>
            <person name="Belser C."/>
            <person name="Labadie K."/>
            <person name="Delbac F."/>
            <person name="Ferrandon D."/>
        </authorList>
    </citation>
    <scope>NUCLEOTIDE SEQUENCE [LARGE SCALE GENOMIC DNA]</scope>
    <source>
        <strain evidence="2 3">Franzen</strain>
    </source>
</reference>
<dbReference type="VEuPathDB" id="MicrosporidiaDB:TUBRATIS_24040"/>
<dbReference type="Proteomes" id="UP000282876">
    <property type="component" value="Unassembled WGS sequence"/>
</dbReference>
<accession>A0A437AIZ7</accession>
<evidence type="ECO:0000256" key="1">
    <source>
        <dbReference type="SAM" id="SignalP"/>
    </source>
</evidence>
<gene>
    <name evidence="2" type="ORF">TUBRATIS_24040</name>
</gene>
<evidence type="ECO:0008006" key="4">
    <source>
        <dbReference type="Google" id="ProtNLM"/>
    </source>
</evidence>
<evidence type="ECO:0000313" key="3">
    <source>
        <dbReference type="Proteomes" id="UP000282876"/>
    </source>
</evidence>
<sequence length="340" mass="40272">MYAKNKTIAIVFLLIKQAILSNTPEEIQYFQGLFTTQFDVNTQMFLPEPNIVHNNSSFNSQLLFIPNFQPLLVSSHPMPIENKQLNRTQHERRHHPYQRPINSSLQNNPLNILTFTNPNLHNYPLAQPSFEIQPNDPSSYFVTYQSILRAIKTPKLDAFDNKTEFDIKSNIDFYKLKIEIIDNIQLLKINLHSLIQRTMKYNKTPETSVDIFHIVELITKEFECDHKQTALFTIFILFFTKGFRRYLVVDGLKICDNLFNRYKRNNLFNDKSIVNSIKTWKNFNLKFDTIKEGYDILVNLGKYYIFDPRYVNTIFIAHSYKGYILYYLENLFKRHLIGNN</sequence>
<dbReference type="AlphaFoldDB" id="A0A437AIZ7"/>
<proteinExistence type="predicted"/>
<feature type="chain" id="PRO_5019155057" description="Cyclin N-terminal domain-containing protein" evidence="1">
    <location>
        <begin position="22"/>
        <end position="340"/>
    </location>
</feature>
<keyword evidence="1" id="KW-0732">Signal</keyword>
<comment type="caution">
    <text evidence="2">The sequence shown here is derived from an EMBL/GenBank/DDBJ whole genome shotgun (WGS) entry which is preliminary data.</text>
</comment>
<evidence type="ECO:0000313" key="2">
    <source>
        <dbReference type="EMBL" id="RVD91153.1"/>
    </source>
</evidence>